<evidence type="ECO:0000313" key="9">
    <source>
        <dbReference type="EMBL" id="RRJ32518.1"/>
    </source>
</evidence>
<dbReference type="GO" id="GO:0005886">
    <property type="term" value="C:plasma membrane"/>
    <property type="evidence" value="ECO:0007669"/>
    <property type="project" value="UniProtKB-SubCell"/>
</dbReference>
<evidence type="ECO:0000256" key="3">
    <source>
        <dbReference type="ARBA" id="ARBA00022475"/>
    </source>
</evidence>
<evidence type="ECO:0000256" key="5">
    <source>
        <dbReference type="ARBA" id="ARBA00022847"/>
    </source>
</evidence>
<dbReference type="InterPro" id="IPR036458">
    <property type="entry name" value="Na:dicarbo_symporter_sf"/>
</dbReference>
<evidence type="ECO:0000256" key="1">
    <source>
        <dbReference type="ARBA" id="ARBA00004651"/>
    </source>
</evidence>
<sequence>MSDSEFLVFRLWHRYHAVPIVYRLAISFVLGTVVAFSVGAPASRLAPLGDLFLNLLEMIVVPVVIFSLLAGVRRLSPRQMGRVGGIVLGLYAVTTAVAASIGLAVANLLSPGQGVVFTGGEAQSAQPPSINEVLLGIVPTNPVSALANGDLLSIIFFVIVFGIALAIARDRADEAVVQNGAETFFELAEAGMNAVFILVWGVMEYGVIGVFALVASELAGKDVGAILALGSLVAVVFVGVLIHITVTYLAVIVGGLVGESPLAFLRGAKNAMITAFSIRSSSATLPVTMTDAEERLRIDESVYGFSLPLGSTANMDGAAIRQAVTVVFAANVVGQPLGLGDQVAILLVTVLISIGTAGVPGAGLIMLTIVLQQAGLPLTVVGFVAAVDPVLGRIATMNNVTGDLAVSTIAAKWTGAIDLQDGVWTTTETGSSPPSVADE</sequence>
<keyword evidence="4 8" id="KW-0812">Transmembrane</keyword>
<evidence type="ECO:0000256" key="4">
    <source>
        <dbReference type="ARBA" id="ARBA00022692"/>
    </source>
</evidence>
<comment type="subcellular location">
    <subcellularLocation>
        <location evidence="1">Cell membrane</location>
        <topology evidence="1">Multi-pass membrane protein</topology>
    </subcellularLocation>
</comment>
<feature type="transmembrane region" description="Helical" evidence="8">
    <location>
        <begin position="343"/>
        <end position="371"/>
    </location>
</feature>
<keyword evidence="2" id="KW-0813">Transport</keyword>
<comment type="caution">
    <text evidence="9">The sequence shown here is derived from an EMBL/GenBank/DDBJ whole genome shotgun (WGS) entry which is preliminary data.</text>
</comment>
<feature type="transmembrane region" description="Helical" evidence="8">
    <location>
        <begin position="226"/>
        <end position="257"/>
    </location>
</feature>
<dbReference type="PANTHER" id="PTHR42865">
    <property type="entry name" value="PROTON/GLUTAMATE-ASPARTATE SYMPORTER"/>
    <property type="match status" value="1"/>
</dbReference>
<feature type="transmembrane region" description="Helical" evidence="8">
    <location>
        <begin position="151"/>
        <end position="169"/>
    </location>
</feature>
<protein>
    <submittedName>
        <fullName evidence="9">Dicarboxylate/amino acid:cation symporter</fullName>
    </submittedName>
</protein>
<evidence type="ECO:0000313" key="10">
    <source>
        <dbReference type="Proteomes" id="UP000282322"/>
    </source>
</evidence>
<dbReference type="InterPro" id="IPR001991">
    <property type="entry name" value="Na-dicarboxylate_symporter"/>
</dbReference>
<dbReference type="GO" id="GO:0046942">
    <property type="term" value="P:carboxylic acid transport"/>
    <property type="evidence" value="ECO:0007669"/>
    <property type="project" value="UniProtKB-ARBA"/>
</dbReference>
<proteinExistence type="predicted"/>
<keyword evidence="10" id="KW-1185">Reference proteome</keyword>
<dbReference type="Pfam" id="PF00375">
    <property type="entry name" value="SDF"/>
    <property type="match status" value="1"/>
</dbReference>
<keyword evidence="6 8" id="KW-1133">Transmembrane helix</keyword>
<name>A0A3P3RHU2_9EURY</name>
<dbReference type="SUPFAM" id="SSF118215">
    <property type="entry name" value="Proton glutamate symport protein"/>
    <property type="match status" value="1"/>
</dbReference>
<dbReference type="GO" id="GO:0015293">
    <property type="term" value="F:symporter activity"/>
    <property type="evidence" value="ECO:0007669"/>
    <property type="project" value="UniProtKB-KW"/>
</dbReference>
<dbReference type="InterPro" id="IPR018107">
    <property type="entry name" value="Na-dicarboxylate_symporter_CS"/>
</dbReference>
<evidence type="ECO:0000256" key="6">
    <source>
        <dbReference type="ARBA" id="ARBA00022989"/>
    </source>
</evidence>
<accession>A0A3P3RHU2</accession>
<dbReference type="Gene3D" id="1.10.3860.10">
    <property type="entry name" value="Sodium:dicarboxylate symporter"/>
    <property type="match status" value="1"/>
</dbReference>
<dbReference type="PANTHER" id="PTHR42865:SF7">
    <property type="entry name" value="PROTON_GLUTAMATE-ASPARTATE SYMPORTER"/>
    <property type="match status" value="1"/>
</dbReference>
<organism evidence="9 10">
    <name type="scientific">Halocatena pleomorpha</name>
    <dbReference type="NCBI Taxonomy" id="1785090"/>
    <lineage>
        <taxon>Archaea</taxon>
        <taxon>Methanobacteriati</taxon>
        <taxon>Methanobacteriota</taxon>
        <taxon>Stenosarchaea group</taxon>
        <taxon>Halobacteria</taxon>
        <taxon>Halobacteriales</taxon>
        <taxon>Natronomonadaceae</taxon>
        <taxon>Halocatena</taxon>
    </lineage>
</organism>
<keyword evidence="3" id="KW-1003">Cell membrane</keyword>
<feature type="transmembrane region" description="Helical" evidence="8">
    <location>
        <begin position="20"/>
        <end position="39"/>
    </location>
</feature>
<feature type="transmembrane region" description="Helical" evidence="8">
    <location>
        <begin position="190"/>
        <end position="214"/>
    </location>
</feature>
<reference evidence="9 10" key="1">
    <citation type="submission" date="2018-11" db="EMBL/GenBank/DDBJ databases">
        <title>Taxonoimc description of Halomarina strain SPP-AMP-1.</title>
        <authorList>
            <person name="Pal Y."/>
            <person name="Srinivasana K."/>
            <person name="Verma A."/>
            <person name="Kumar P."/>
        </authorList>
    </citation>
    <scope>NUCLEOTIDE SEQUENCE [LARGE SCALE GENOMIC DNA]</scope>
    <source>
        <strain evidence="9 10">SPP-AMP-1</strain>
    </source>
</reference>
<gene>
    <name evidence="9" type="ORF">EIK79_04655</name>
</gene>
<evidence type="ECO:0000256" key="2">
    <source>
        <dbReference type="ARBA" id="ARBA00022448"/>
    </source>
</evidence>
<dbReference type="EMBL" id="RRCH01000008">
    <property type="protein sequence ID" value="RRJ32518.1"/>
    <property type="molecule type" value="Genomic_DNA"/>
</dbReference>
<dbReference type="PRINTS" id="PR00173">
    <property type="entry name" value="EDTRNSPORT"/>
</dbReference>
<evidence type="ECO:0000256" key="8">
    <source>
        <dbReference type="SAM" id="Phobius"/>
    </source>
</evidence>
<dbReference type="Proteomes" id="UP000282322">
    <property type="component" value="Unassembled WGS sequence"/>
</dbReference>
<keyword evidence="5" id="KW-0769">Symport</keyword>
<feature type="transmembrane region" description="Helical" evidence="8">
    <location>
        <begin position="51"/>
        <end position="71"/>
    </location>
</feature>
<dbReference type="PROSITE" id="PS00713">
    <property type="entry name" value="NA_DICARBOXYL_SYMP_1"/>
    <property type="match status" value="1"/>
</dbReference>
<dbReference type="RefSeq" id="WP_124953977.1">
    <property type="nucleotide sequence ID" value="NZ_RRCH01000008.1"/>
</dbReference>
<feature type="transmembrane region" description="Helical" evidence="8">
    <location>
        <begin position="83"/>
        <end position="106"/>
    </location>
</feature>
<evidence type="ECO:0000256" key="7">
    <source>
        <dbReference type="ARBA" id="ARBA00023136"/>
    </source>
</evidence>
<keyword evidence="7 8" id="KW-0472">Membrane</keyword>
<dbReference type="OrthoDB" id="3015at2157"/>
<dbReference type="AlphaFoldDB" id="A0A3P3RHU2"/>